<dbReference type="PRINTS" id="PR00368">
    <property type="entry name" value="FADPNR"/>
</dbReference>
<accession>A0A327L8U2</accession>
<reference evidence="5 6" key="1">
    <citation type="submission" date="2017-07" db="EMBL/GenBank/DDBJ databases">
        <title>Draft Genome Sequences of Select Purple Nonsulfur Bacteria.</title>
        <authorList>
            <person name="Lasarre B."/>
            <person name="Mckinlay J.B."/>
        </authorList>
    </citation>
    <scope>NUCLEOTIDE SEQUENCE [LARGE SCALE GENOMIC DNA]</scope>
    <source>
        <strain evidence="5 6">DSM 5909</strain>
    </source>
</reference>
<dbReference type="RefSeq" id="WP_111419035.1">
    <property type="nucleotide sequence ID" value="NZ_NPEX01000057.1"/>
</dbReference>
<organism evidence="5 6">
    <name type="scientific">Rhodoplanes roseus</name>
    <dbReference type="NCBI Taxonomy" id="29409"/>
    <lineage>
        <taxon>Bacteria</taxon>
        <taxon>Pseudomonadati</taxon>
        <taxon>Pseudomonadota</taxon>
        <taxon>Alphaproteobacteria</taxon>
        <taxon>Hyphomicrobiales</taxon>
        <taxon>Nitrobacteraceae</taxon>
        <taxon>Rhodoplanes</taxon>
    </lineage>
</organism>
<sequence length="304" mass="31652">MVDGEAVDCVIVGGGPAGLTAAIYLARFRRRVMVVDAGASRAALIPESHNYPGFAGIAGPDLLIRLRHQAERYGAVLRHGRVAALERDGEVFQARLGDGADSGVVSARAALIATGIVDENPELPALLTLVKETLVRYCPICDAYEAMDRAIGVVGPVRRAVSKALFLRTWSPNITVLPLDDEPLSDQEARDAAAAGLAIAPGPIRDLAPEGDGIVAIAEDGSRIVLDVLYPAMGAQARSDLAMALGAHATDGGCLTADGKQQTSVPMLFAAGDVTTDLHQLSVATGHAAIAATAIHNALDRNFR</sequence>
<dbReference type="InterPro" id="IPR023753">
    <property type="entry name" value="FAD/NAD-binding_dom"/>
</dbReference>
<keyword evidence="3" id="KW-0560">Oxidoreductase</keyword>
<proteinExistence type="predicted"/>
<evidence type="ECO:0000259" key="4">
    <source>
        <dbReference type="Pfam" id="PF07992"/>
    </source>
</evidence>
<dbReference type="InterPro" id="IPR036188">
    <property type="entry name" value="FAD/NAD-bd_sf"/>
</dbReference>
<protein>
    <recommendedName>
        <fullName evidence="1">Thioredoxin reductase</fullName>
    </recommendedName>
</protein>
<dbReference type="Gene3D" id="3.50.50.60">
    <property type="entry name" value="FAD/NAD(P)-binding domain"/>
    <property type="match status" value="2"/>
</dbReference>
<dbReference type="PRINTS" id="PR00469">
    <property type="entry name" value="PNDRDTASEII"/>
</dbReference>
<dbReference type="OrthoDB" id="9786503at2"/>
<evidence type="ECO:0000256" key="1">
    <source>
        <dbReference type="ARBA" id="ARBA00018719"/>
    </source>
</evidence>
<dbReference type="PANTHER" id="PTHR48105">
    <property type="entry name" value="THIOREDOXIN REDUCTASE 1-RELATED-RELATED"/>
    <property type="match status" value="1"/>
</dbReference>
<evidence type="ECO:0000256" key="3">
    <source>
        <dbReference type="ARBA" id="ARBA00023002"/>
    </source>
</evidence>
<name>A0A327L8U2_9BRAD</name>
<evidence type="ECO:0000313" key="5">
    <source>
        <dbReference type="EMBL" id="RAI44108.1"/>
    </source>
</evidence>
<dbReference type="SUPFAM" id="SSF51905">
    <property type="entry name" value="FAD/NAD(P)-binding domain"/>
    <property type="match status" value="1"/>
</dbReference>
<evidence type="ECO:0000256" key="2">
    <source>
        <dbReference type="ARBA" id="ARBA00022630"/>
    </source>
</evidence>
<dbReference type="EMBL" id="NPEX01000057">
    <property type="protein sequence ID" value="RAI44108.1"/>
    <property type="molecule type" value="Genomic_DNA"/>
</dbReference>
<evidence type="ECO:0000313" key="6">
    <source>
        <dbReference type="Proteomes" id="UP000249130"/>
    </source>
</evidence>
<dbReference type="AlphaFoldDB" id="A0A327L8U2"/>
<dbReference type="Proteomes" id="UP000249130">
    <property type="component" value="Unassembled WGS sequence"/>
</dbReference>
<dbReference type="Pfam" id="PF07992">
    <property type="entry name" value="Pyr_redox_2"/>
    <property type="match status" value="1"/>
</dbReference>
<dbReference type="GO" id="GO:0016491">
    <property type="term" value="F:oxidoreductase activity"/>
    <property type="evidence" value="ECO:0007669"/>
    <property type="project" value="UniProtKB-KW"/>
</dbReference>
<dbReference type="InterPro" id="IPR050097">
    <property type="entry name" value="Ferredoxin-NADP_redctase_2"/>
</dbReference>
<comment type="caution">
    <text evidence="5">The sequence shown here is derived from an EMBL/GenBank/DDBJ whole genome shotgun (WGS) entry which is preliminary data.</text>
</comment>
<keyword evidence="6" id="KW-1185">Reference proteome</keyword>
<keyword evidence="2" id="KW-0285">Flavoprotein</keyword>
<feature type="domain" description="FAD/NAD(P)-binding" evidence="4">
    <location>
        <begin position="8"/>
        <end position="287"/>
    </location>
</feature>
<gene>
    <name evidence="5" type="ORF">CH341_10725</name>
</gene>